<keyword evidence="1" id="KW-0479">Metal-binding</keyword>
<dbReference type="Pfam" id="PF00270">
    <property type="entry name" value="DEAD"/>
    <property type="match status" value="1"/>
</dbReference>
<dbReference type="InterPro" id="IPR006555">
    <property type="entry name" value="ATP-dep_Helicase_C"/>
</dbReference>
<evidence type="ECO:0000313" key="9">
    <source>
        <dbReference type="EMBL" id="UPU36453.1"/>
    </source>
</evidence>
<organism evidence="9 10">
    <name type="scientific">Geomonas paludis</name>
    <dbReference type="NCBI Taxonomy" id="2740185"/>
    <lineage>
        <taxon>Bacteria</taxon>
        <taxon>Pseudomonadati</taxon>
        <taxon>Thermodesulfobacteriota</taxon>
        <taxon>Desulfuromonadia</taxon>
        <taxon>Geobacterales</taxon>
        <taxon>Geobacteraceae</taxon>
        <taxon>Geomonas</taxon>
    </lineage>
</organism>
<keyword evidence="4" id="KW-0378">Hydrolase</keyword>
<dbReference type="InterPro" id="IPR020891">
    <property type="entry name" value="UPF0758_CS"/>
</dbReference>
<keyword evidence="1" id="KW-0411">Iron-sulfur</keyword>
<dbReference type="PANTHER" id="PTHR11472:SF34">
    <property type="entry name" value="REGULATOR OF TELOMERE ELONGATION HELICASE 1"/>
    <property type="match status" value="1"/>
</dbReference>
<dbReference type="InterPro" id="IPR045028">
    <property type="entry name" value="DinG/Rad3-like"/>
</dbReference>
<dbReference type="PROSITE" id="PS51193">
    <property type="entry name" value="HELICASE_ATP_BIND_2"/>
    <property type="match status" value="1"/>
</dbReference>
<feature type="domain" description="Helicase ATP-binding" evidence="8">
    <location>
        <begin position="132"/>
        <end position="403"/>
    </location>
</feature>
<dbReference type="InterPro" id="IPR027417">
    <property type="entry name" value="P-loop_NTPase"/>
</dbReference>
<keyword evidence="3" id="KW-0227">DNA damage</keyword>
<evidence type="ECO:0000256" key="1">
    <source>
        <dbReference type="ARBA" id="ARBA00022485"/>
    </source>
</evidence>
<keyword evidence="5" id="KW-0067">ATP-binding</keyword>
<dbReference type="Pfam" id="PF04002">
    <property type="entry name" value="RadC"/>
    <property type="match status" value="1"/>
</dbReference>
<evidence type="ECO:0000256" key="5">
    <source>
        <dbReference type="ARBA" id="ARBA00022840"/>
    </source>
</evidence>
<dbReference type="InterPro" id="IPR025657">
    <property type="entry name" value="RadC_JAB"/>
</dbReference>
<dbReference type="InterPro" id="IPR014013">
    <property type="entry name" value="Helic_SF1/SF2_ATP-bd_DinG/Rad3"/>
</dbReference>
<evidence type="ECO:0000313" key="10">
    <source>
        <dbReference type="Proteomes" id="UP000831485"/>
    </source>
</evidence>
<evidence type="ECO:0000256" key="7">
    <source>
        <dbReference type="ARBA" id="ARBA00038058"/>
    </source>
</evidence>
<keyword evidence="1" id="KW-0408">Iron</keyword>
<dbReference type="PANTHER" id="PTHR11472">
    <property type="entry name" value="DNA REPAIR DEAD HELICASE RAD3/XP-D SUBFAMILY MEMBER"/>
    <property type="match status" value="1"/>
</dbReference>
<dbReference type="PROSITE" id="PS01302">
    <property type="entry name" value="UPF0758"/>
    <property type="match status" value="1"/>
</dbReference>
<dbReference type="RefSeq" id="WP_183350066.1">
    <property type="nucleotide sequence ID" value="NZ_BLXY01000012.1"/>
</dbReference>
<accession>A0ABY4LEN0</accession>
<protein>
    <submittedName>
        <fullName evidence="9">DEAD/DEAH box helicase family protein</fullName>
    </submittedName>
</protein>
<dbReference type="Proteomes" id="UP000831485">
    <property type="component" value="Chromosome"/>
</dbReference>
<keyword evidence="2" id="KW-0547">Nucleotide-binding</keyword>
<dbReference type="GO" id="GO:0004386">
    <property type="term" value="F:helicase activity"/>
    <property type="evidence" value="ECO:0007669"/>
    <property type="project" value="UniProtKB-KW"/>
</dbReference>
<dbReference type="Pfam" id="PF13307">
    <property type="entry name" value="Helicase_C_2"/>
    <property type="match status" value="1"/>
</dbReference>
<proteinExistence type="inferred from homology"/>
<evidence type="ECO:0000256" key="4">
    <source>
        <dbReference type="ARBA" id="ARBA00022801"/>
    </source>
</evidence>
<sequence>MQKYFSALAIEQLRTAISEANGNEVFFLGRTDEARIVVTVEPLARGNKDAVPAIMIACSFGDVVIHNHPSGNLNPSQPDIEIASLLGNQGVGFYIVNNDASRANQVVAPFARKVVERLSYPEVEHFYAPDGVLAQALPGYEHRPEQSRMALNLSEAFNEEKVAIVEAGTGTGKSLAYLLPAALWSVRNKERVVISTNTINLQEQLIQKDIPFLQQHAGVQFRAVLVKGRGNYLCLRKLRVNAADASLFKDDTAQELDAIVAWSKKTEDGCRGDLAFIPKDEVWEELCCESDQCGRVKCPEYPRCFFYKARREAAGADLLVVNHALLLADLSVRQETGYDATAILPPFHRLIFDEGHHLEDVATNFLSSQVSRLGLVKLLGKLQHPRKAHRGVLPQLSTQLSAAVPESQDDLYLEIAEVLEGRLIPRRVAVLEAVTRGMDQIGEALFRKLKKDGVEQKLRVTPAIYNTPLWHEVTPHIENMAKELSDYALAMQAFLKGCEKLSDKVLEKLAGPLTDLRGVKGRIECAVDALRFFMAREDEFCRWFELRKGPLVKLCCSPLEVAESIKKAILDRFKTVVLTSATLAIGEKFDFLKHRTGIELLAKDRVSELLLPSPFDYAHQALVAVPSDMPEPTSPMFEARLCSHLLDALKISQGRAFVLFTSYDLLIRVFNRLAEPLKAAGLTPMRQGETNRHMLLSKFRNSLNPVLFGTDSFWEGVDVQGRGLELVVITRLPFRVPTEPILEARSEHITAKGGDPFMSYTVPQAVIKFKQGFGRLIRSKEDRGAVLILDSRVLTKNYGKIFLTALHGVTVQKAPEEEICRRLEAFFAPSPDSPSLDSHPTP</sequence>
<evidence type="ECO:0000256" key="6">
    <source>
        <dbReference type="ARBA" id="ARBA00023204"/>
    </source>
</evidence>
<dbReference type="InterPro" id="IPR006554">
    <property type="entry name" value="Helicase-like_DEXD_c2"/>
</dbReference>
<dbReference type="Gene3D" id="3.40.50.300">
    <property type="entry name" value="P-loop containing nucleotide triphosphate hydrolases"/>
    <property type="match status" value="2"/>
</dbReference>
<reference evidence="9" key="1">
    <citation type="submission" date="2022-04" db="EMBL/GenBank/DDBJ databases">
        <authorList>
            <person name="Liu G."/>
        </authorList>
    </citation>
    <scope>NUCLEOTIDE SEQUENCE</scope>
    <source>
        <strain evidence="9">RG22</strain>
    </source>
</reference>
<dbReference type="EMBL" id="CP096574">
    <property type="protein sequence ID" value="UPU36453.1"/>
    <property type="molecule type" value="Genomic_DNA"/>
</dbReference>
<name>A0ABY4LEN0_9BACT</name>
<gene>
    <name evidence="9" type="ORF">M1B72_01745</name>
</gene>
<dbReference type="SUPFAM" id="SSF52540">
    <property type="entry name" value="P-loop containing nucleoside triphosphate hydrolases"/>
    <property type="match status" value="2"/>
</dbReference>
<dbReference type="SMART" id="SM00491">
    <property type="entry name" value="HELICc2"/>
    <property type="match status" value="1"/>
</dbReference>
<keyword evidence="10" id="KW-1185">Reference proteome</keyword>
<keyword evidence="1" id="KW-0004">4Fe-4S</keyword>
<dbReference type="InterPro" id="IPR011545">
    <property type="entry name" value="DEAD/DEAH_box_helicase_dom"/>
</dbReference>
<dbReference type="SMART" id="SM00488">
    <property type="entry name" value="DEXDc2"/>
    <property type="match status" value="1"/>
</dbReference>
<keyword evidence="6" id="KW-0234">DNA repair</keyword>
<evidence type="ECO:0000259" key="8">
    <source>
        <dbReference type="PROSITE" id="PS51193"/>
    </source>
</evidence>
<comment type="similarity">
    <text evidence="7">Belongs to the helicase family. DinG subfamily.</text>
</comment>
<evidence type="ECO:0000256" key="2">
    <source>
        <dbReference type="ARBA" id="ARBA00022741"/>
    </source>
</evidence>
<evidence type="ECO:0000256" key="3">
    <source>
        <dbReference type="ARBA" id="ARBA00022763"/>
    </source>
</evidence>
<keyword evidence="9" id="KW-0347">Helicase</keyword>